<organism evidence="5 6">
    <name type="scientific">Urochloa decumbens</name>
    <dbReference type="NCBI Taxonomy" id="240449"/>
    <lineage>
        <taxon>Eukaryota</taxon>
        <taxon>Viridiplantae</taxon>
        <taxon>Streptophyta</taxon>
        <taxon>Embryophyta</taxon>
        <taxon>Tracheophyta</taxon>
        <taxon>Spermatophyta</taxon>
        <taxon>Magnoliopsida</taxon>
        <taxon>Liliopsida</taxon>
        <taxon>Poales</taxon>
        <taxon>Poaceae</taxon>
        <taxon>PACMAD clade</taxon>
        <taxon>Panicoideae</taxon>
        <taxon>Panicodae</taxon>
        <taxon>Paniceae</taxon>
        <taxon>Melinidinae</taxon>
        <taxon>Urochloa</taxon>
    </lineage>
</organism>
<sequence length="378" mass="41994">MFTDARFGYSPPPVYVDAEEVCEASMARYAAATLSPFADMPDIEADLENMPHVSFVSEYELGGGDLLEGPEPVTGKLPSVDPAGTANSLMSCSENATDATVNFGAIQIALHSSEMFEEEFMDKSAIKNLISELMDLMIPVMQAEEFTSHAEDDAMMQIECTSENAMDRTVNFGAFQNDLFLGEVFHESKEEFIGNSAIDYLICEPMDLKIPMMQADEVPRQAEEALLQIERPTISRGKSPAPECSLQKSASSECLNSVGQKVGPFRPNFLDFQGLSSEAGFPLRSYSDGDIQQNLGDDSPRPMNAPEIQLSCDQFGSFVDLKKEERKKKISRYREKKVKRDFAKKIRYACRKVLADGQPRVRGMFVKIEKCGLQMPTK</sequence>
<dbReference type="Proteomes" id="UP001497457">
    <property type="component" value="Chromosome 32b"/>
</dbReference>
<dbReference type="Pfam" id="PF06203">
    <property type="entry name" value="CCT"/>
    <property type="match status" value="1"/>
</dbReference>
<dbReference type="InterPro" id="IPR045281">
    <property type="entry name" value="CONSTANS-like"/>
</dbReference>
<dbReference type="AlphaFoldDB" id="A0ABC9D9V6"/>
<proteinExistence type="predicted"/>
<evidence type="ECO:0000313" key="5">
    <source>
        <dbReference type="EMBL" id="CAL5034394.1"/>
    </source>
</evidence>
<evidence type="ECO:0000256" key="3">
    <source>
        <dbReference type="PROSITE-ProRule" id="PRU00357"/>
    </source>
</evidence>
<protein>
    <recommendedName>
        <fullName evidence="4">CCT domain-containing protein</fullName>
    </recommendedName>
</protein>
<gene>
    <name evidence="5" type="ORF">URODEC1_LOCUS83082</name>
</gene>
<dbReference type="InterPro" id="IPR010402">
    <property type="entry name" value="CCT_domain"/>
</dbReference>
<evidence type="ECO:0000313" key="6">
    <source>
        <dbReference type="Proteomes" id="UP001497457"/>
    </source>
</evidence>
<accession>A0ABC9D9V6</accession>
<evidence type="ECO:0000256" key="2">
    <source>
        <dbReference type="ARBA" id="ARBA00023242"/>
    </source>
</evidence>
<dbReference type="EMBL" id="OZ075142">
    <property type="protein sequence ID" value="CAL5034394.1"/>
    <property type="molecule type" value="Genomic_DNA"/>
</dbReference>
<name>A0ABC9D9V6_9POAL</name>
<dbReference type="PROSITE" id="PS51017">
    <property type="entry name" value="CCT"/>
    <property type="match status" value="1"/>
</dbReference>
<reference evidence="5" key="1">
    <citation type="submission" date="2024-10" db="EMBL/GenBank/DDBJ databases">
        <authorList>
            <person name="Ryan C."/>
        </authorList>
    </citation>
    <scope>NUCLEOTIDE SEQUENCE [LARGE SCALE GENOMIC DNA]</scope>
</reference>
<feature type="domain" description="CCT" evidence="4">
    <location>
        <begin position="326"/>
        <end position="368"/>
    </location>
</feature>
<comment type="subcellular location">
    <subcellularLocation>
        <location evidence="1 3">Nucleus</location>
    </subcellularLocation>
</comment>
<evidence type="ECO:0000259" key="4">
    <source>
        <dbReference type="PROSITE" id="PS51017"/>
    </source>
</evidence>
<dbReference type="PANTHER" id="PTHR31319">
    <property type="entry name" value="ZINC FINGER PROTEIN CONSTANS-LIKE 4"/>
    <property type="match status" value="1"/>
</dbReference>
<evidence type="ECO:0000256" key="1">
    <source>
        <dbReference type="ARBA" id="ARBA00004123"/>
    </source>
</evidence>
<dbReference type="PANTHER" id="PTHR31319:SF71">
    <property type="entry name" value="CCT MOTIF FAMILY PROTEIN"/>
    <property type="match status" value="1"/>
</dbReference>
<dbReference type="GO" id="GO:0005634">
    <property type="term" value="C:nucleus"/>
    <property type="evidence" value="ECO:0007669"/>
    <property type="project" value="UniProtKB-SubCell"/>
</dbReference>
<keyword evidence="2 3" id="KW-0539">Nucleus</keyword>
<keyword evidence="6" id="KW-1185">Reference proteome</keyword>